<dbReference type="STRING" id="927083.DB32_005385"/>
<dbReference type="Proteomes" id="UP000034883">
    <property type="component" value="Chromosome"/>
</dbReference>
<evidence type="ECO:0000313" key="1">
    <source>
        <dbReference type="EMBL" id="AKF08236.1"/>
    </source>
</evidence>
<accession>A0A0F6W5W8</accession>
<keyword evidence="2" id="KW-1185">Reference proteome</keyword>
<dbReference type="CDD" id="cd02980">
    <property type="entry name" value="TRX_Fd_family"/>
    <property type="match status" value="1"/>
</dbReference>
<evidence type="ECO:0008006" key="3">
    <source>
        <dbReference type="Google" id="ProtNLM"/>
    </source>
</evidence>
<gene>
    <name evidence="1" type="ORF">DB32_005385</name>
</gene>
<dbReference type="SUPFAM" id="SSF52833">
    <property type="entry name" value="Thioredoxin-like"/>
    <property type="match status" value="1"/>
</dbReference>
<dbReference type="Pfam" id="PF01257">
    <property type="entry name" value="2Fe-2S_thioredx"/>
    <property type="match status" value="1"/>
</dbReference>
<dbReference type="EMBL" id="CP011125">
    <property type="protein sequence ID" value="AKF08236.1"/>
    <property type="molecule type" value="Genomic_DNA"/>
</dbReference>
<dbReference type="InterPro" id="IPR036249">
    <property type="entry name" value="Thioredoxin-like_sf"/>
</dbReference>
<proteinExistence type="predicted"/>
<dbReference type="Gene3D" id="3.40.30.10">
    <property type="entry name" value="Glutaredoxin"/>
    <property type="match status" value="1"/>
</dbReference>
<name>A0A0F6W5W8_9BACT</name>
<organism evidence="1 2">
    <name type="scientific">Sandaracinus amylolyticus</name>
    <dbReference type="NCBI Taxonomy" id="927083"/>
    <lineage>
        <taxon>Bacteria</taxon>
        <taxon>Pseudomonadati</taxon>
        <taxon>Myxococcota</taxon>
        <taxon>Polyangia</taxon>
        <taxon>Polyangiales</taxon>
        <taxon>Sandaracinaceae</taxon>
        <taxon>Sandaracinus</taxon>
    </lineage>
</organism>
<dbReference type="RefSeq" id="WP_053235404.1">
    <property type="nucleotide sequence ID" value="NZ_CP011125.1"/>
</dbReference>
<dbReference type="AlphaFoldDB" id="A0A0F6W5W8"/>
<sequence>MDGPLFFPTRAHLLLCTGPRCSRRGSTRVFEEAWRTLEARGIAYYKRGGGVRLTESGCLGCCSYGPTLAAYYGDETGALTQAWYVGVDAPSLVRIAEALNEGRTPPDDKRFGPR</sequence>
<dbReference type="KEGG" id="samy:DB32_005385"/>
<protein>
    <recommendedName>
        <fullName evidence="3">Ferredoxin, 2Fe-2S</fullName>
    </recommendedName>
</protein>
<reference evidence="1 2" key="1">
    <citation type="submission" date="2015-03" db="EMBL/GenBank/DDBJ databases">
        <title>Genome assembly of Sandaracinus amylolyticus DSM 53668.</title>
        <authorList>
            <person name="Sharma G."/>
            <person name="Subramanian S."/>
        </authorList>
    </citation>
    <scope>NUCLEOTIDE SEQUENCE [LARGE SCALE GENOMIC DNA]</scope>
    <source>
        <strain evidence="1 2">DSM 53668</strain>
    </source>
</reference>
<evidence type="ECO:0000313" key="2">
    <source>
        <dbReference type="Proteomes" id="UP000034883"/>
    </source>
</evidence>